<feature type="region of interest" description="Disordered" evidence="1">
    <location>
        <begin position="415"/>
        <end position="438"/>
    </location>
</feature>
<feature type="compositionally biased region" description="Basic and acidic residues" evidence="1">
    <location>
        <begin position="254"/>
        <end position="269"/>
    </location>
</feature>
<feature type="compositionally biased region" description="Low complexity" evidence="1">
    <location>
        <begin position="182"/>
        <end position="198"/>
    </location>
</feature>
<sequence length="545" mass="60801">MDVESRSESFCINQKFTLIYAADVEVNDPCGTYLDLARARHGREVCLVVRPSRGRAEGTCCTGNSVLQVRSRDQRELVRTSTKVAQDWLKRIGGHHGSRKLVLRRWILNQYREVLRNTRVPERVEKDNPSYFSLSVSTSSTDTTTSPSSNCPSSSTNHTHRSGGHTGLTALFRRRPTCKMGATSSTSVASASTASTSTNHQESSSHRISGSSGSTPSTPTEERVPMLSRSTGNGTTTINQRRSFRNLFRSVSANDHERTQQFLKGDPRPSDVAPPSPYLPHRSHSHSENDRRRPARDRRVLKSASELLSNDMIYCGLSGDTNDHDDDDDDDDDDQDSTEEVFLGVDDARYYNLSSTLPSPGSAASGQRRHSVGTFLGKDRNTCSGRRPTQTVEVLVEPSSMAPPIPTDTVDGIVRIDDRRDRSSGCRSRRRRHRSSSSKGIYTRIRFITRSTSKLQQKVSGKRSDLNDLKSFSSRSIIVVVFVGGLTAFSRNNEKRRPKEIKPLRSPTMDLIKDANLTDAREFQGSCRTLPIAFTRDKFTQRILL</sequence>
<feature type="compositionally biased region" description="Basic and acidic residues" evidence="1">
    <location>
        <begin position="415"/>
        <end position="424"/>
    </location>
</feature>
<dbReference type="Proteomes" id="UP000600918">
    <property type="component" value="Unassembled WGS sequence"/>
</dbReference>
<gene>
    <name evidence="2" type="ORF">H0235_000836</name>
</gene>
<evidence type="ECO:0000256" key="1">
    <source>
        <dbReference type="SAM" id="MobiDB-lite"/>
    </source>
</evidence>
<feature type="region of interest" description="Disordered" evidence="1">
    <location>
        <begin position="179"/>
        <end position="298"/>
    </location>
</feature>
<keyword evidence="3" id="KW-1185">Reference proteome</keyword>
<feature type="region of interest" description="Disordered" evidence="1">
    <location>
        <begin position="131"/>
        <end position="167"/>
    </location>
</feature>
<feature type="compositionally biased region" description="Low complexity" evidence="1">
    <location>
        <begin position="131"/>
        <end position="156"/>
    </location>
</feature>
<dbReference type="AlphaFoldDB" id="A0A834PEZ7"/>
<feature type="compositionally biased region" description="Basic residues" evidence="1">
    <location>
        <begin position="427"/>
        <end position="436"/>
    </location>
</feature>
<proteinExistence type="predicted"/>
<evidence type="ECO:0000313" key="2">
    <source>
        <dbReference type="EMBL" id="KAF7438445.1"/>
    </source>
</evidence>
<dbReference type="EMBL" id="JACSDY010000001">
    <property type="protein sequence ID" value="KAF7438445.1"/>
    <property type="molecule type" value="Genomic_DNA"/>
</dbReference>
<organism evidence="2 3">
    <name type="scientific">Vespula pensylvanica</name>
    <name type="common">Western yellow jacket</name>
    <name type="synonym">Wasp</name>
    <dbReference type="NCBI Taxonomy" id="30213"/>
    <lineage>
        <taxon>Eukaryota</taxon>
        <taxon>Metazoa</taxon>
        <taxon>Ecdysozoa</taxon>
        <taxon>Arthropoda</taxon>
        <taxon>Hexapoda</taxon>
        <taxon>Insecta</taxon>
        <taxon>Pterygota</taxon>
        <taxon>Neoptera</taxon>
        <taxon>Endopterygota</taxon>
        <taxon>Hymenoptera</taxon>
        <taxon>Apocrita</taxon>
        <taxon>Aculeata</taxon>
        <taxon>Vespoidea</taxon>
        <taxon>Vespidae</taxon>
        <taxon>Vespinae</taxon>
        <taxon>Vespula</taxon>
    </lineage>
</organism>
<evidence type="ECO:0000313" key="3">
    <source>
        <dbReference type="Proteomes" id="UP000600918"/>
    </source>
</evidence>
<accession>A0A834PEZ7</accession>
<feature type="region of interest" description="Disordered" evidence="1">
    <location>
        <begin position="314"/>
        <end position="338"/>
    </location>
</feature>
<protein>
    <submittedName>
        <fullName evidence="2">Uncharacterized protein</fullName>
    </submittedName>
</protein>
<reference evidence="2" key="1">
    <citation type="journal article" date="2020" name="G3 (Bethesda)">
        <title>High-Quality Assemblies for Three Invasive Social Wasps from the &lt;i&gt;Vespula&lt;/i&gt; Genus.</title>
        <authorList>
            <person name="Harrop T.W.R."/>
            <person name="Guhlin J."/>
            <person name="McLaughlin G.M."/>
            <person name="Permina E."/>
            <person name="Stockwell P."/>
            <person name="Gilligan J."/>
            <person name="Le Lec M.F."/>
            <person name="Gruber M.A.M."/>
            <person name="Quinn O."/>
            <person name="Lovegrove M."/>
            <person name="Duncan E.J."/>
            <person name="Remnant E.J."/>
            <person name="Van Eeckhoven J."/>
            <person name="Graham B."/>
            <person name="Knapp R.A."/>
            <person name="Langford K.W."/>
            <person name="Kronenberg Z."/>
            <person name="Press M.O."/>
            <person name="Eacker S.M."/>
            <person name="Wilson-Rankin E.E."/>
            <person name="Purcell J."/>
            <person name="Lester P.J."/>
            <person name="Dearden P.K."/>
        </authorList>
    </citation>
    <scope>NUCLEOTIDE SEQUENCE</scope>
    <source>
        <strain evidence="2">Volc-1</strain>
    </source>
</reference>
<feature type="compositionally biased region" description="Acidic residues" evidence="1">
    <location>
        <begin position="323"/>
        <end position="338"/>
    </location>
</feature>
<feature type="compositionally biased region" description="Polar residues" evidence="1">
    <location>
        <begin position="228"/>
        <end position="241"/>
    </location>
</feature>
<name>A0A834PEZ7_VESPE</name>
<feature type="compositionally biased region" description="Basic and acidic residues" evidence="1">
    <location>
        <begin position="285"/>
        <end position="298"/>
    </location>
</feature>
<feature type="compositionally biased region" description="Low complexity" evidence="1">
    <location>
        <begin position="206"/>
        <end position="219"/>
    </location>
</feature>
<comment type="caution">
    <text evidence="2">The sequence shown here is derived from an EMBL/GenBank/DDBJ whole genome shotgun (WGS) entry which is preliminary data.</text>
</comment>